<dbReference type="EMBL" id="FOFS01000008">
    <property type="protein sequence ID" value="SEQ61299.1"/>
    <property type="molecule type" value="Genomic_DNA"/>
</dbReference>
<evidence type="ECO:0000256" key="1">
    <source>
        <dbReference type="SAM" id="SignalP"/>
    </source>
</evidence>
<proteinExistence type="predicted"/>
<feature type="signal peptide" evidence="1">
    <location>
        <begin position="1"/>
        <end position="25"/>
    </location>
</feature>
<evidence type="ECO:0000313" key="3">
    <source>
        <dbReference type="Proteomes" id="UP000199233"/>
    </source>
</evidence>
<sequence length="196" mass="20043">MMMKKNAALGAAAAALLIASGAASAESISFGLSSDSFRFGLTGPLSRLFSGVEGQYDLGFMRRSKDGDNSYVAHAGVLASGDAGIEDFPIKVGVGLRGVFAGGDNADGGAVAPGVQASLRVPGADRFLVSTYAYYAPSVVSFGDLDSYRDLGASLSYELSRSAVLSVGYRNTRLGLDGGPDVTVDNGFFAGIGLNF</sequence>
<organism evidence="2 3">
    <name type="scientific">Solimonas aquatica</name>
    <dbReference type="NCBI Taxonomy" id="489703"/>
    <lineage>
        <taxon>Bacteria</taxon>
        <taxon>Pseudomonadati</taxon>
        <taxon>Pseudomonadota</taxon>
        <taxon>Gammaproteobacteria</taxon>
        <taxon>Nevskiales</taxon>
        <taxon>Nevskiaceae</taxon>
        <taxon>Solimonas</taxon>
    </lineage>
</organism>
<protein>
    <submittedName>
        <fullName evidence="2">YfaZ</fullName>
    </submittedName>
</protein>
<keyword evidence="1" id="KW-0732">Signal</keyword>
<dbReference type="AlphaFoldDB" id="A0A1H9HG43"/>
<reference evidence="3" key="1">
    <citation type="submission" date="2016-10" db="EMBL/GenBank/DDBJ databases">
        <authorList>
            <person name="Varghese N."/>
            <person name="Submissions S."/>
        </authorList>
    </citation>
    <scope>NUCLEOTIDE SEQUENCE [LARGE SCALE GENOMIC DNA]</scope>
    <source>
        <strain evidence="3">DSM 25927</strain>
    </source>
</reference>
<keyword evidence="3" id="KW-1185">Reference proteome</keyword>
<dbReference type="InterPro" id="IPR009998">
    <property type="entry name" value="YfaZ"/>
</dbReference>
<gene>
    <name evidence="2" type="ORF">SAMN04488038_108161</name>
</gene>
<feature type="chain" id="PRO_5011709338" evidence="1">
    <location>
        <begin position="26"/>
        <end position="196"/>
    </location>
</feature>
<name>A0A1H9HG43_9GAMM</name>
<evidence type="ECO:0000313" key="2">
    <source>
        <dbReference type="EMBL" id="SEQ61299.1"/>
    </source>
</evidence>
<dbReference type="STRING" id="489703.SAMN04488038_108161"/>
<dbReference type="OrthoDB" id="6119976at2"/>
<accession>A0A1H9HG43</accession>
<dbReference type="Pfam" id="PF07437">
    <property type="entry name" value="YfaZ"/>
    <property type="match status" value="1"/>
</dbReference>
<dbReference type="Proteomes" id="UP000199233">
    <property type="component" value="Unassembled WGS sequence"/>
</dbReference>